<dbReference type="OMA" id="LWTARKQ"/>
<evidence type="ECO:0000313" key="13">
    <source>
        <dbReference type="EnsemblMetazoa" id="XP_020908246.1"/>
    </source>
</evidence>
<dbReference type="PRINTS" id="PR00237">
    <property type="entry name" value="GPCRRHODOPSN"/>
</dbReference>
<organism evidence="13 14">
    <name type="scientific">Exaiptasia diaphana</name>
    <name type="common">Tropical sea anemone</name>
    <name type="synonym">Aiptasia pulchella</name>
    <dbReference type="NCBI Taxonomy" id="2652724"/>
    <lineage>
        <taxon>Eukaryota</taxon>
        <taxon>Metazoa</taxon>
        <taxon>Cnidaria</taxon>
        <taxon>Anthozoa</taxon>
        <taxon>Hexacorallia</taxon>
        <taxon>Actiniaria</taxon>
        <taxon>Aiptasiidae</taxon>
        <taxon>Exaiptasia</taxon>
    </lineage>
</organism>
<name>A0A913XRV1_EXADI</name>
<dbReference type="EnsemblMetazoa" id="XM_021052587.2">
    <property type="protein sequence ID" value="XP_020908246.1"/>
    <property type="gene ID" value="LOC110246267"/>
</dbReference>
<feature type="transmembrane region" description="Helical" evidence="11">
    <location>
        <begin position="26"/>
        <end position="55"/>
    </location>
</feature>
<evidence type="ECO:0000256" key="3">
    <source>
        <dbReference type="ARBA" id="ARBA00022475"/>
    </source>
</evidence>
<feature type="transmembrane region" description="Helical" evidence="11">
    <location>
        <begin position="145"/>
        <end position="166"/>
    </location>
</feature>
<keyword evidence="14" id="KW-1185">Reference proteome</keyword>
<keyword evidence="6 10" id="KW-0297">G-protein coupled receptor</keyword>
<dbReference type="InterPro" id="IPR017452">
    <property type="entry name" value="GPCR_Rhodpsn_7TM"/>
</dbReference>
<dbReference type="KEGG" id="epa:110246267"/>
<keyword evidence="4 10" id="KW-0812">Transmembrane</keyword>
<dbReference type="GO" id="GO:0004983">
    <property type="term" value="F:neuropeptide Y receptor activity"/>
    <property type="evidence" value="ECO:0007669"/>
    <property type="project" value="InterPro"/>
</dbReference>
<evidence type="ECO:0000256" key="4">
    <source>
        <dbReference type="ARBA" id="ARBA00022692"/>
    </source>
</evidence>
<feature type="transmembrane region" description="Helical" evidence="11">
    <location>
        <begin position="197"/>
        <end position="219"/>
    </location>
</feature>
<proteinExistence type="inferred from homology"/>
<sequence>MASNNSSQLVAMMMISKTEATRRKPLVMVAIQASAMVVMMVVGALANGVICHCILKHTSLRTVTNIFIMNLATTDFLVCIFCMPFALISCIVDEWVFGDLMCRLEGFLLSMLCISSILTLVLIAIDRYMAIKYPLKYCTHLTNSISVFMLSTIWCYAAICSMLPALGWGSGYVYVREENICRPEFGTPSKDSGFTSFLFTSAFAVPFSVLAFLYLSILWTARKQFRQVHVAKNIIQVKPQTDESTKNTGKRTILPEFDNTCTEVTSATNTTRSLGFSTSKNRKHRRKSKTRGFKILLLIVAVFIMCWSPHFVLIFYSSIAHVKIPLEIRVITTWLAFLNSTMNPFLYGFLNGKFRSGLKRFWGNKILCCWLWKGNEESRAFHINR</sequence>
<protein>
    <recommendedName>
        <fullName evidence="12">G-protein coupled receptors family 1 profile domain-containing protein</fullName>
    </recommendedName>
</protein>
<keyword evidence="5 11" id="KW-1133">Transmembrane helix</keyword>
<feature type="transmembrane region" description="Helical" evidence="11">
    <location>
        <begin position="331"/>
        <end position="350"/>
    </location>
</feature>
<dbReference type="GeneID" id="110246267"/>
<dbReference type="PRINTS" id="PR01012">
    <property type="entry name" value="NRPEPTIDEYR"/>
</dbReference>
<dbReference type="PROSITE" id="PS00237">
    <property type="entry name" value="G_PROTEIN_RECEP_F1_1"/>
    <property type="match status" value="1"/>
</dbReference>
<dbReference type="InterPro" id="IPR000276">
    <property type="entry name" value="GPCR_Rhodpsn"/>
</dbReference>
<dbReference type="PANTHER" id="PTHR22752">
    <property type="entry name" value="G PROTEIN-COUPLED RECEPTOR"/>
    <property type="match status" value="1"/>
</dbReference>
<keyword evidence="9 10" id="KW-0807">Transducer</keyword>
<dbReference type="PROSITE" id="PS50262">
    <property type="entry name" value="G_PROTEIN_RECEP_F1_2"/>
    <property type="match status" value="1"/>
</dbReference>
<evidence type="ECO:0000256" key="10">
    <source>
        <dbReference type="RuleBase" id="RU000688"/>
    </source>
</evidence>
<evidence type="ECO:0000256" key="9">
    <source>
        <dbReference type="ARBA" id="ARBA00023224"/>
    </source>
</evidence>
<dbReference type="GO" id="GO:0005886">
    <property type="term" value="C:plasma membrane"/>
    <property type="evidence" value="ECO:0007669"/>
    <property type="project" value="UniProtKB-SubCell"/>
</dbReference>
<evidence type="ECO:0000256" key="7">
    <source>
        <dbReference type="ARBA" id="ARBA00023136"/>
    </source>
</evidence>
<feature type="transmembrane region" description="Helical" evidence="11">
    <location>
        <begin position="67"/>
        <end position="87"/>
    </location>
</feature>
<dbReference type="Pfam" id="PF00001">
    <property type="entry name" value="7tm_1"/>
    <property type="match status" value="1"/>
</dbReference>
<dbReference type="InterPro" id="IPR000611">
    <property type="entry name" value="NPY_rcpt"/>
</dbReference>
<evidence type="ECO:0000256" key="1">
    <source>
        <dbReference type="ARBA" id="ARBA00004651"/>
    </source>
</evidence>
<evidence type="ECO:0000256" key="8">
    <source>
        <dbReference type="ARBA" id="ARBA00023170"/>
    </source>
</evidence>
<comment type="subcellular location">
    <subcellularLocation>
        <location evidence="1">Cell membrane</location>
        <topology evidence="1">Multi-pass membrane protein</topology>
    </subcellularLocation>
</comment>
<comment type="similarity">
    <text evidence="2 10">Belongs to the G-protein coupled receptor 1 family.</text>
</comment>
<keyword evidence="8 10" id="KW-0675">Receptor</keyword>
<keyword evidence="3" id="KW-1003">Cell membrane</keyword>
<keyword evidence="7 11" id="KW-0472">Membrane</keyword>
<dbReference type="Gene3D" id="1.20.1070.10">
    <property type="entry name" value="Rhodopsin 7-helix transmembrane proteins"/>
    <property type="match status" value="1"/>
</dbReference>
<evidence type="ECO:0000256" key="6">
    <source>
        <dbReference type="ARBA" id="ARBA00023040"/>
    </source>
</evidence>
<dbReference type="CDD" id="cd00637">
    <property type="entry name" value="7tm_classA_rhodopsin-like"/>
    <property type="match status" value="1"/>
</dbReference>
<dbReference type="SUPFAM" id="SSF81321">
    <property type="entry name" value="Family A G protein-coupled receptor-like"/>
    <property type="match status" value="1"/>
</dbReference>
<evidence type="ECO:0000256" key="5">
    <source>
        <dbReference type="ARBA" id="ARBA00022989"/>
    </source>
</evidence>
<dbReference type="AlphaFoldDB" id="A0A913XRV1"/>
<reference evidence="13" key="1">
    <citation type="submission" date="2022-11" db="UniProtKB">
        <authorList>
            <consortium name="EnsemblMetazoa"/>
        </authorList>
    </citation>
    <scope>IDENTIFICATION</scope>
</reference>
<feature type="transmembrane region" description="Helical" evidence="11">
    <location>
        <begin position="295"/>
        <end position="319"/>
    </location>
</feature>
<evidence type="ECO:0000313" key="14">
    <source>
        <dbReference type="Proteomes" id="UP000887567"/>
    </source>
</evidence>
<dbReference type="Proteomes" id="UP000887567">
    <property type="component" value="Unplaced"/>
</dbReference>
<dbReference type="OrthoDB" id="10063595at2759"/>
<evidence type="ECO:0000256" key="2">
    <source>
        <dbReference type="ARBA" id="ARBA00010663"/>
    </source>
</evidence>
<evidence type="ECO:0000256" key="11">
    <source>
        <dbReference type="SAM" id="Phobius"/>
    </source>
</evidence>
<dbReference type="SMART" id="SM01381">
    <property type="entry name" value="7TM_GPCR_Srsx"/>
    <property type="match status" value="1"/>
</dbReference>
<feature type="domain" description="G-protein coupled receptors family 1 profile" evidence="12">
    <location>
        <begin position="46"/>
        <end position="347"/>
    </location>
</feature>
<feature type="transmembrane region" description="Helical" evidence="11">
    <location>
        <begin position="107"/>
        <end position="125"/>
    </location>
</feature>
<dbReference type="PANTHER" id="PTHR22752:SF14">
    <property type="entry name" value="G-PROTEIN COUPLED RECEPTORS FAMILY 1 PROFILE DOMAIN-CONTAINING PROTEIN"/>
    <property type="match status" value="1"/>
</dbReference>
<evidence type="ECO:0000259" key="12">
    <source>
        <dbReference type="PROSITE" id="PS50262"/>
    </source>
</evidence>
<dbReference type="RefSeq" id="XP_020908246.1">
    <property type="nucleotide sequence ID" value="XM_021052587.2"/>
</dbReference>
<accession>A0A913XRV1</accession>